<feature type="coiled-coil region" evidence="2">
    <location>
        <begin position="1060"/>
        <end position="1139"/>
    </location>
</feature>
<evidence type="ECO:0000256" key="2">
    <source>
        <dbReference type="SAM" id="Coils"/>
    </source>
</evidence>
<keyword evidence="2" id="KW-0175">Coiled coil</keyword>
<dbReference type="InterPro" id="IPR036322">
    <property type="entry name" value="WD40_repeat_dom_sf"/>
</dbReference>
<dbReference type="PROSITE" id="PS50082">
    <property type="entry name" value="WD_REPEATS_2"/>
    <property type="match status" value="1"/>
</dbReference>
<evidence type="ECO:0000313" key="5">
    <source>
        <dbReference type="Proteomes" id="UP001472866"/>
    </source>
</evidence>
<organism evidence="4 5">
    <name type="scientific">Chloropicon roscoffensis</name>
    <dbReference type="NCBI Taxonomy" id="1461544"/>
    <lineage>
        <taxon>Eukaryota</taxon>
        <taxon>Viridiplantae</taxon>
        <taxon>Chlorophyta</taxon>
        <taxon>Chloropicophyceae</taxon>
        <taxon>Chloropicales</taxon>
        <taxon>Chloropicaceae</taxon>
        <taxon>Chloropicon</taxon>
    </lineage>
</organism>
<feature type="coiled-coil region" evidence="2">
    <location>
        <begin position="977"/>
        <end position="1022"/>
    </location>
</feature>
<feature type="region of interest" description="Disordered" evidence="3">
    <location>
        <begin position="1477"/>
        <end position="1496"/>
    </location>
</feature>
<feature type="repeat" description="WD" evidence="1">
    <location>
        <begin position="595"/>
        <end position="636"/>
    </location>
</feature>
<reference evidence="4 5" key="1">
    <citation type="submission" date="2024-03" db="EMBL/GenBank/DDBJ databases">
        <title>Complete genome sequence of the green alga Chloropicon roscoffensis RCC1871.</title>
        <authorList>
            <person name="Lemieux C."/>
            <person name="Pombert J.-F."/>
            <person name="Otis C."/>
            <person name="Turmel M."/>
        </authorList>
    </citation>
    <scope>NUCLEOTIDE SEQUENCE [LARGE SCALE GENOMIC DNA]</scope>
    <source>
        <strain evidence="4 5">RCC1871</strain>
    </source>
</reference>
<feature type="coiled-coil region" evidence="2">
    <location>
        <begin position="861"/>
        <end position="942"/>
    </location>
</feature>
<dbReference type="Proteomes" id="UP001472866">
    <property type="component" value="Chromosome 09"/>
</dbReference>
<dbReference type="SUPFAM" id="SSF50978">
    <property type="entry name" value="WD40 repeat-like"/>
    <property type="match status" value="1"/>
</dbReference>
<dbReference type="SMART" id="SM00320">
    <property type="entry name" value="WD40"/>
    <property type="match status" value="4"/>
</dbReference>
<evidence type="ECO:0000256" key="3">
    <source>
        <dbReference type="SAM" id="MobiDB-lite"/>
    </source>
</evidence>
<sequence>MEFQADEPEVVSAFSAAFGISSHQGRFVEVVDESKVLFTSGTSLAVYDSAINKREYIRSEGREEWFRILASAINFTRTHCAVVVLAGKPSVPRVRRASVIQRRGSVIGPVQGQLKATGVTGERPSSAREPGARGHHGIPIAVAIAHLESQHIEQQVQLSKSHFADPTTVCFCRYSHDGKVICVGNSEPENKVIVLDPKTAELLFTFNAEERMIDVRFTVEKRFKQSEVYALLVLSASKLQAYKQEDKRTTFTNSKVLAQNKQGKFTCLSNSIRGEHFAIGSKDGSIGFYGYSSHAKGGSELKRVSLNGRTPHCITIARNGNYLLCGCDGGRVLVFEDFESLATTSGDQQGEGRRKAKVKGSGLTSELGFQYRLRCHVDLIPMGRSPVVKIMLDLSTCTTVCVGERNQIAGYSTQTILSGKIASSTVENDYGEVSAIQRELSTYTEGANEVGSTPYGPIASMDTCVSQGLIATLSSNDNAVRIWDADTLNCEVVAYFPSKEDIEAYGFQVEGASVTLGPPECVAFLPSGYHICVCHDEGLSLFYILHNRLELAHTFPVSHCFRCSVSKGGNLVAAISGNEIVVFQTHPPYSHFATLKGHLGAVSSLCWSRDDLRLASTCVRGSALLWDMNPEYRTKAERVQRLKQEEYIKKIDSFVDVAIDDVEPLLKERTAVVVSFDGSIQFLKNGNVHHRLGTKGLNGDRATVVRFTTVTMHYESDLTKDLRRMDSLFDKNEVRPKVGVLLVGTHTGNIIAFTNWRRLQRNNASQDTLEESMMGAARRHILPRCHSEQIVDICAMDSAFSGSTNEYNTVISCCAGGNVCISYMALEEEGEGGFRQRGGRQKIFTSQDEISQFVLVPHTLIKNFDSEIKEFKMRVQELNTEVEYQRERSAKQQRDTLKIFHEKESTLASKYRMKTVDLEQALERAEKTADVKVKALSQKQEELLQKAEENFESKLYRELEISSKLRQEQSLAAIVNKQEKKQLQNSLEGKYEALEHRMNERVDQLQDEKKDLGRRKADREREMGEFLRQTESNFDQDLESELLRTALLEKELRQKIHDANLEARMHKRSYDQLIEKLERERKEEQDHASEKEDLKAQIADLEKECLKFEDLIKERESQLVEKEVENEDLVRNLNEKEKQIFLHQELERDMKERFIPIKEKLEVSDERILLQDAEVEKQFNRLKGQKVQIEDKDRLIRTLRGELNKEVDRARLLEMKLEQMEYELEQRPLPRAGREHPLGGSSGAAEASRPAQQSGRGAGAAARRRPQSSPVYRGGGGQRSRGGRPKLGGQGQGPLPEEGEEEGARLSAEFQRQRNAIEKTSEGLLRRANYFEERVNEISEQRMAENRELLDENIKLRKKLKDAERTLRQIETEELQRASVSKIQGSEGGAGLGAAALASAELLAAAREGGARSATAAQGGQGRPSSALAARSLRPRPKSAAASFLRPASGALVRGSTSRLIKSVSVADKERITSLMSELREKNARAKEQSDERSRG</sequence>
<feature type="compositionally biased region" description="Low complexity" evidence="3">
    <location>
        <begin position="1408"/>
        <end position="1417"/>
    </location>
</feature>
<feature type="compositionally biased region" description="Low complexity" evidence="3">
    <location>
        <begin position="1249"/>
        <end position="1261"/>
    </location>
</feature>
<accession>A0AAX4PE35</accession>
<dbReference type="InterPro" id="IPR015943">
    <property type="entry name" value="WD40/YVTN_repeat-like_dom_sf"/>
</dbReference>
<feature type="region of interest" description="Disordered" evidence="3">
    <location>
        <begin position="1226"/>
        <end position="1306"/>
    </location>
</feature>
<dbReference type="PANTHER" id="PTHR32215:SF0">
    <property type="entry name" value="CILIA- AND FLAGELLA-ASSOCIATED PROTEIN 57"/>
    <property type="match status" value="1"/>
</dbReference>
<evidence type="ECO:0000256" key="1">
    <source>
        <dbReference type="PROSITE-ProRule" id="PRU00221"/>
    </source>
</evidence>
<feature type="compositionally biased region" description="Gly residues" evidence="3">
    <location>
        <begin position="1273"/>
        <end position="1292"/>
    </location>
</feature>
<dbReference type="InterPro" id="IPR001680">
    <property type="entry name" value="WD40_rpt"/>
</dbReference>
<keyword evidence="1" id="KW-0853">WD repeat</keyword>
<gene>
    <name evidence="4" type="ORF">HKI87_09g60500</name>
</gene>
<dbReference type="Gene3D" id="2.130.10.10">
    <property type="entry name" value="YVTN repeat-like/Quinoprotein amine dehydrogenase"/>
    <property type="match status" value="2"/>
</dbReference>
<proteinExistence type="predicted"/>
<dbReference type="PANTHER" id="PTHR32215">
    <property type="entry name" value="CILIA- AND FLAGELLA-ASSOCIATED PROTEIN 57"/>
    <property type="match status" value="1"/>
</dbReference>
<evidence type="ECO:0000313" key="4">
    <source>
        <dbReference type="EMBL" id="WZN64493.1"/>
    </source>
</evidence>
<protein>
    <submittedName>
        <fullName evidence="4">WD40 repeat domain-containing protein</fullName>
    </submittedName>
</protein>
<dbReference type="InterPro" id="IPR052993">
    <property type="entry name" value="CFA-57"/>
</dbReference>
<feature type="coiled-coil region" evidence="2">
    <location>
        <begin position="1346"/>
        <end position="1373"/>
    </location>
</feature>
<dbReference type="EMBL" id="CP151509">
    <property type="protein sequence ID" value="WZN64493.1"/>
    <property type="molecule type" value="Genomic_DNA"/>
</dbReference>
<feature type="compositionally biased region" description="Basic and acidic residues" evidence="3">
    <location>
        <begin position="1226"/>
        <end position="1237"/>
    </location>
</feature>
<feature type="region of interest" description="Disordered" evidence="3">
    <location>
        <begin position="1408"/>
        <end position="1458"/>
    </location>
</feature>
<keyword evidence="5" id="KW-1185">Reference proteome</keyword>
<name>A0AAX4PE35_9CHLO</name>
<dbReference type="Pfam" id="PF00400">
    <property type="entry name" value="WD40"/>
    <property type="match status" value="1"/>
</dbReference>